<dbReference type="AlphaFoldDB" id="G9NSZ8"/>
<keyword evidence="3" id="KW-1185">Reference proteome</keyword>
<feature type="region of interest" description="Disordered" evidence="1">
    <location>
        <begin position="28"/>
        <end position="52"/>
    </location>
</feature>
<proteinExistence type="predicted"/>
<evidence type="ECO:0000313" key="2">
    <source>
        <dbReference type="EMBL" id="EHK45848.1"/>
    </source>
</evidence>
<gene>
    <name evidence="2" type="ORF">TRIATDRAFT_256768</name>
</gene>
<dbReference type="Proteomes" id="UP000005426">
    <property type="component" value="Unassembled WGS sequence"/>
</dbReference>
<accession>G9NSZ8</accession>
<dbReference type="HOGENOM" id="CLU_2306521_0_0_1"/>
<reference evidence="2 3" key="1">
    <citation type="journal article" date="2011" name="Genome Biol.">
        <title>Comparative genome sequence analysis underscores mycoparasitism as the ancestral life style of Trichoderma.</title>
        <authorList>
            <person name="Kubicek C.P."/>
            <person name="Herrera-Estrella A."/>
            <person name="Seidl-Seiboth V."/>
            <person name="Martinez D.A."/>
            <person name="Druzhinina I.S."/>
            <person name="Thon M."/>
            <person name="Zeilinger S."/>
            <person name="Casas-Flores S."/>
            <person name="Horwitz B.A."/>
            <person name="Mukherjee P.K."/>
            <person name="Mukherjee M."/>
            <person name="Kredics L."/>
            <person name="Alcaraz L.D."/>
            <person name="Aerts A."/>
            <person name="Antal Z."/>
            <person name="Atanasova L."/>
            <person name="Cervantes-Badillo M.G."/>
            <person name="Challacombe J."/>
            <person name="Chertkov O."/>
            <person name="McCluskey K."/>
            <person name="Coulpier F."/>
            <person name="Deshpande N."/>
            <person name="von Doehren H."/>
            <person name="Ebbole D.J."/>
            <person name="Esquivel-Naranjo E.U."/>
            <person name="Fekete E."/>
            <person name="Flipphi M."/>
            <person name="Glaser F."/>
            <person name="Gomez-Rodriguez E.Y."/>
            <person name="Gruber S."/>
            <person name="Han C."/>
            <person name="Henrissat B."/>
            <person name="Hermosa R."/>
            <person name="Hernandez-Onate M."/>
            <person name="Karaffa L."/>
            <person name="Kosti I."/>
            <person name="Le Crom S."/>
            <person name="Lindquist E."/>
            <person name="Lucas S."/>
            <person name="Luebeck M."/>
            <person name="Luebeck P.S."/>
            <person name="Margeot A."/>
            <person name="Metz B."/>
            <person name="Misra M."/>
            <person name="Nevalainen H."/>
            <person name="Omann M."/>
            <person name="Packer N."/>
            <person name="Perrone G."/>
            <person name="Uresti-Rivera E.E."/>
            <person name="Salamov A."/>
            <person name="Schmoll M."/>
            <person name="Seiboth B."/>
            <person name="Shapiro H."/>
            <person name="Sukno S."/>
            <person name="Tamayo-Ramos J.A."/>
            <person name="Tisch D."/>
            <person name="Wiest A."/>
            <person name="Wilkinson H.H."/>
            <person name="Zhang M."/>
            <person name="Coutinho P.M."/>
            <person name="Kenerley C.M."/>
            <person name="Monte E."/>
            <person name="Baker S.E."/>
            <person name="Grigoriev I.V."/>
        </authorList>
    </citation>
    <scope>NUCLEOTIDE SEQUENCE [LARGE SCALE GENOMIC DNA]</scope>
    <source>
        <strain evidence="3">ATCC 20476 / IMI 206040</strain>
    </source>
</reference>
<organism evidence="2 3">
    <name type="scientific">Hypocrea atroviridis (strain ATCC 20476 / IMI 206040)</name>
    <name type="common">Trichoderma atroviride</name>
    <dbReference type="NCBI Taxonomy" id="452589"/>
    <lineage>
        <taxon>Eukaryota</taxon>
        <taxon>Fungi</taxon>
        <taxon>Dikarya</taxon>
        <taxon>Ascomycota</taxon>
        <taxon>Pezizomycotina</taxon>
        <taxon>Sordariomycetes</taxon>
        <taxon>Hypocreomycetidae</taxon>
        <taxon>Hypocreales</taxon>
        <taxon>Hypocreaceae</taxon>
        <taxon>Trichoderma</taxon>
    </lineage>
</organism>
<evidence type="ECO:0000313" key="3">
    <source>
        <dbReference type="Proteomes" id="UP000005426"/>
    </source>
</evidence>
<name>G9NSZ8_HYPAI</name>
<sequence>MAAPPPLPMYFENLCARQPNLQKKATALAYPPIRTGPGTGTQRTFSDRPTRQSIARKQAFADRSPFRQHRDNMADLAWQLFMQLLAFQVVPLQLLLREEL</sequence>
<comment type="caution">
    <text evidence="2">The sequence shown here is derived from an EMBL/GenBank/DDBJ whole genome shotgun (WGS) entry which is preliminary data.</text>
</comment>
<evidence type="ECO:0000256" key="1">
    <source>
        <dbReference type="SAM" id="MobiDB-lite"/>
    </source>
</evidence>
<dbReference type="EMBL" id="ABDG02000023">
    <property type="protein sequence ID" value="EHK45848.1"/>
    <property type="molecule type" value="Genomic_DNA"/>
</dbReference>
<protein>
    <submittedName>
        <fullName evidence="2">Uncharacterized protein</fullName>
    </submittedName>
</protein>